<dbReference type="GO" id="GO:0022857">
    <property type="term" value="F:transmembrane transporter activity"/>
    <property type="evidence" value="ECO:0007669"/>
    <property type="project" value="InterPro"/>
</dbReference>
<dbReference type="CDD" id="cd06173">
    <property type="entry name" value="MFS_MefA_like"/>
    <property type="match status" value="1"/>
</dbReference>
<dbReference type="Gene3D" id="1.20.1250.20">
    <property type="entry name" value="MFS general substrate transporter like domains"/>
    <property type="match status" value="1"/>
</dbReference>
<dbReference type="InterPro" id="IPR020846">
    <property type="entry name" value="MFS_dom"/>
</dbReference>
<reference evidence="7 8" key="1">
    <citation type="submission" date="2018-08" db="EMBL/GenBank/DDBJ databases">
        <title>Genome Sequences of Legionella pneumophila subsp. pneumophila Isolates, Recovered from a Drinking Water System in a Large Builging.</title>
        <authorList>
            <person name="Gomez-Alvarez V."/>
            <person name="Boczek L."/>
            <person name="King D."/>
            <person name="Pemberton A."/>
            <person name="Pfaller S."/>
            <person name="Rodgers M."/>
            <person name="Santodomingo J."/>
            <person name="Revetta R."/>
        </authorList>
    </citation>
    <scope>NUCLEOTIDE SEQUENCE [LARGE SCALE GENOMIC DNA]</scope>
    <source>
        <strain evidence="7 8">L01C.1</strain>
    </source>
</reference>
<dbReference type="SUPFAM" id="SSF103473">
    <property type="entry name" value="MFS general substrate transporter"/>
    <property type="match status" value="1"/>
</dbReference>
<evidence type="ECO:0000256" key="4">
    <source>
        <dbReference type="ARBA" id="ARBA00022692"/>
    </source>
</evidence>
<keyword evidence="4" id="KW-0812">Transmembrane</keyword>
<proteinExistence type="predicted"/>
<dbReference type="InterPro" id="IPR010290">
    <property type="entry name" value="TM_effector"/>
</dbReference>
<comment type="caution">
    <text evidence="7">The sequence shown here is derived from an EMBL/GenBank/DDBJ whole genome shotgun (WGS) entry which is preliminary data.</text>
</comment>
<dbReference type="PROSITE" id="PS50850">
    <property type="entry name" value="MFS"/>
    <property type="match status" value="1"/>
</dbReference>
<evidence type="ECO:0000256" key="1">
    <source>
        <dbReference type="ARBA" id="ARBA00004651"/>
    </source>
</evidence>
<evidence type="ECO:0000256" key="5">
    <source>
        <dbReference type="ARBA" id="ARBA00022989"/>
    </source>
</evidence>
<dbReference type="PANTHER" id="PTHR23513">
    <property type="entry name" value="INTEGRAL MEMBRANE EFFLUX PROTEIN-RELATED"/>
    <property type="match status" value="1"/>
</dbReference>
<dbReference type="AlphaFoldDB" id="A0A3A6VS95"/>
<keyword evidence="2" id="KW-0813">Transport</keyword>
<evidence type="ECO:0000256" key="3">
    <source>
        <dbReference type="ARBA" id="ARBA00022475"/>
    </source>
</evidence>
<keyword evidence="6" id="KW-0472">Membrane</keyword>
<dbReference type="Pfam" id="PF05977">
    <property type="entry name" value="MFS_3"/>
    <property type="match status" value="1"/>
</dbReference>
<dbReference type="OMA" id="VQVWHVY"/>
<comment type="subcellular location">
    <subcellularLocation>
        <location evidence="1">Cell membrane</location>
        <topology evidence="1">Multi-pass membrane protein</topology>
    </subcellularLocation>
</comment>
<gene>
    <name evidence="7" type="ORF">D1H98_14895</name>
</gene>
<dbReference type="PANTHER" id="PTHR23513:SF9">
    <property type="entry name" value="ENTEROBACTIN EXPORTER ENTS"/>
    <property type="match status" value="1"/>
</dbReference>
<evidence type="ECO:0000256" key="2">
    <source>
        <dbReference type="ARBA" id="ARBA00022448"/>
    </source>
</evidence>
<evidence type="ECO:0000256" key="6">
    <source>
        <dbReference type="ARBA" id="ARBA00023136"/>
    </source>
</evidence>
<dbReference type="EMBL" id="QWDR01000003">
    <property type="protein sequence ID" value="RJY27508.1"/>
    <property type="molecule type" value="Genomic_DNA"/>
</dbReference>
<keyword evidence="5" id="KW-1133">Transmembrane helix</keyword>
<sequence length="437" mass="47350">MILLISVLFHQKSLKFISQNLYNSPHYNLQIANMSHLLDLSILKKNRDFTLLYLGQFISFIGTMITSVALPYQIYHLTESTMMVGLLSLAQLLPLLITALLGGVFADRYSRRGLLIISELLLAVGCLFLAFNSKLVNPSVSLIFIIASLMSAITGLHRPAFDSVIQQIVKPEDYKKVGALGSFKFSFCMIIGPAAAGLIIAQYGIVITYLIDLLTFIISLLNLSLMHTIPKPLAKEHPSIIVSLKEGIGFALRRQELMGSYFVDFFAMVFAMPNALLPAIAQQFGGAKTLGLLYAAPAIGSLIISFVSGWTAKITHDGKAIAIAAALWGVAIIGFGLTTSLWLSLLFLALAGAFDAISGIFRSSLWNHTIPQELRGRLSGIEMISYLSGPRLGDTRAGFVAAGLGIPAALISGGILCIIGVTVCCYALPKFWNYHSK</sequence>
<dbReference type="Proteomes" id="UP000277145">
    <property type="component" value="Unassembled WGS sequence"/>
</dbReference>
<protein>
    <submittedName>
        <fullName evidence="7">MFS transporter</fullName>
    </submittedName>
</protein>
<evidence type="ECO:0000313" key="7">
    <source>
        <dbReference type="EMBL" id="RJY27508.1"/>
    </source>
</evidence>
<organism evidence="7 8">
    <name type="scientific">Legionella pneumophila subsp. pneumophila</name>
    <dbReference type="NCBI Taxonomy" id="91891"/>
    <lineage>
        <taxon>Bacteria</taxon>
        <taxon>Pseudomonadati</taxon>
        <taxon>Pseudomonadota</taxon>
        <taxon>Gammaproteobacteria</taxon>
        <taxon>Legionellales</taxon>
        <taxon>Legionellaceae</taxon>
        <taxon>Legionella</taxon>
    </lineage>
</organism>
<keyword evidence="3" id="KW-1003">Cell membrane</keyword>
<evidence type="ECO:0000313" key="8">
    <source>
        <dbReference type="Proteomes" id="UP000277145"/>
    </source>
</evidence>
<name>A0A3A6VS95_LEGPN</name>
<dbReference type="GO" id="GO:0005886">
    <property type="term" value="C:plasma membrane"/>
    <property type="evidence" value="ECO:0007669"/>
    <property type="project" value="UniProtKB-SubCell"/>
</dbReference>
<dbReference type="InterPro" id="IPR036259">
    <property type="entry name" value="MFS_trans_sf"/>
</dbReference>
<accession>A0A3A6VS95</accession>